<dbReference type="OrthoDB" id="9788517at2"/>
<reference evidence="6 7" key="1">
    <citation type="submission" date="2016-10" db="EMBL/GenBank/DDBJ databases">
        <authorList>
            <person name="Varghese N."/>
            <person name="Submissions S."/>
        </authorList>
    </citation>
    <scope>NUCLEOTIDE SEQUENCE [LARGE SCALE GENOMIC DNA]</scope>
    <source>
        <strain evidence="6 7">DSM 21822</strain>
    </source>
</reference>
<comment type="similarity">
    <text evidence="1">Belongs to the cytidine and deoxycytidylate deaminase family.</text>
</comment>
<keyword evidence="4" id="KW-0862">Zinc</keyword>
<protein>
    <submittedName>
        <fullName evidence="6">Deoxycytidylate deaminase</fullName>
    </submittedName>
</protein>
<evidence type="ECO:0000313" key="7">
    <source>
        <dbReference type="Proteomes" id="UP000323300"/>
    </source>
</evidence>
<evidence type="ECO:0000256" key="4">
    <source>
        <dbReference type="ARBA" id="ARBA00022833"/>
    </source>
</evidence>
<dbReference type="PROSITE" id="PS00903">
    <property type="entry name" value="CYT_DCMP_DEAMINASES_1"/>
    <property type="match status" value="1"/>
</dbReference>
<dbReference type="InterPro" id="IPR016192">
    <property type="entry name" value="APOBEC/CMP_deaminase_Zn-bd"/>
</dbReference>
<sequence length="544" mass="60341">MIDQKRSALRQIASGVKPAEKKAAESSQQLFRNSSANELFVAVVGPAGAGAGTAATALKRFLEEIEIDGHTYEVHIVKASNVIANWATKSGKTVPARAGRKSIDDRIAMQNLGDEFREAASDNAAVMRGVIQEIRGLRSKASGLPAGDIDGKPRAFIIDSLRHPAEAHLLRRLYQDAFTLIGVVCEPDQRRKRLLNMLFDLKDRNKHEVRESIEKFMDRDSNAPEKHGQHVTDTFHEADFFVDNTLETENLDETGMNEALLRFVDLATGRTIVRPTASETAMNDAHSAQLRSACLSRQVGAALVDANGNVVSTGTNEVPKFGGGLYGESFDIEGDGQDHRCAFRETKFCSNNKEQNSIIEELFKEFPELIDGKNPEEVLAKVRKTRLGGLVEFSRAVHAEMDAILSAARVGVSPKGCRLFVTTFPCHYCARHIVSAGISEVQYIEPYPKSRALALHNDSITMDSTMALAKNSKGLESDRTTPDKVLFRPFVGVSPRLYRRSFLKDRDYKDKFTGEFAMGEPQWTVRSTLFTKRYTELEAELNVE</sequence>
<dbReference type="Gene3D" id="3.40.140.10">
    <property type="entry name" value="Cytidine Deaminase, domain 2"/>
    <property type="match status" value="1"/>
</dbReference>
<keyword evidence="2" id="KW-0479">Metal-binding</keyword>
<evidence type="ECO:0000256" key="3">
    <source>
        <dbReference type="ARBA" id="ARBA00022801"/>
    </source>
</evidence>
<dbReference type="EMBL" id="FOSL01000047">
    <property type="protein sequence ID" value="SFL17426.1"/>
    <property type="molecule type" value="Genomic_DNA"/>
</dbReference>
<dbReference type="GO" id="GO:0005737">
    <property type="term" value="C:cytoplasm"/>
    <property type="evidence" value="ECO:0007669"/>
    <property type="project" value="TreeGrafter"/>
</dbReference>
<dbReference type="PANTHER" id="PTHR11086">
    <property type="entry name" value="DEOXYCYTIDYLATE DEAMINASE-RELATED"/>
    <property type="match status" value="1"/>
</dbReference>
<gene>
    <name evidence="6" type="ORF">SAMN04488498_14713</name>
</gene>
<dbReference type="InterPro" id="IPR027417">
    <property type="entry name" value="P-loop_NTPase"/>
</dbReference>
<organism evidence="6 7">
    <name type="scientific">Neomesorhizobium albiziae</name>
    <dbReference type="NCBI Taxonomy" id="335020"/>
    <lineage>
        <taxon>Bacteria</taxon>
        <taxon>Pseudomonadati</taxon>
        <taxon>Pseudomonadota</taxon>
        <taxon>Alphaproteobacteria</taxon>
        <taxon>Hyphomicrobiales</taxon>
        <taxon>Phyllobacteriaceae</taxon>
        <taxon>Neomesorhizobium</taxon>
    </lineage>
</organism>
<dbReference type="Pfam" id="PF00383">
    <property type="entry name" value="dCMP_cyt_deam_1"/>
    <property type="match status" value="1"/>
</dbReference>
<evidence type="ECO:0000256" key="1">
    <source>
        <dbReference type="ARBA" id="ARBA00006576"/>
    </source>
</evidence>
<dbReference type="GO" id="GO:0004132">
    <property type="term" value="F:dCMP deaminase activity"/>
    <property type="evidence" value="ECO:0007669"/>
    <property type="project" value="TreeGrafter"/>
</dbReference>
<dbReference type="SUPFAM" id="SSF52540">
    <property type="entry name" value="P-loop containing nucleoside triphosphate hydrolases"/>
    <property type="match status" value="1"/>
</dbReference>
<dbReference type="PANTHER" id="PTHR11086:SF18">
    <property type="entry name" value="DEOXYCYTIDYLATE DEAMINASE"/>
    <property type="match status" value="1"/>
</dbReference>
<keyword evidence="7" id="KW-1185">Reference proteome</keyword>
<evidence type="ECO:0000259" key="5">
    <source>
        <dbReference type="PROSITE" id="PS51747"/>
    </source>
</evidence>
<name>A0A1I4FKP9_9HYPH</name>
<dbReference type="InterPro" id="IPR015517">
    <property type="entry name" value="dCMP_deaminase-rel"/>
</dbReference>
<dbReference type="AlphaFoldDB" id="A0A1I4FKP9"/>
<dbReference type="GO" id="GO:0008270">
    <property type="term" value="F:zinc ion binding"/>
    <property type="evidence" value="ECO:0007669"/>
    <property type="project" value="InterPro"/>
</dbReference>
<dbReference type="Proteomes" id="UP000323300">
    <property type="component" value="Unassembled WGS sequence"/>
</dbReference>
<dbReference type="PROSITE" id="PS51747">
    <property type="entry name" value="CYT_DCMP_DEAMINASES_2"/>
    <property type="match status" value="1"/>
</dbReference>
<evidence type="ECO:0000313" key="6">
    <source>
        <dbReference type="EMBL" id="SFL17426.1"/>
    </source>
</evidence>
<dbReference type="Gene3D" id="3.40.50.300">
    <property type="entry name" value="P-loop containing nucleotide triphosphate hydrolases"/>
    <property type="match status" value="1"/>
</dbReference>
<accession>A0A1I4FKP9</accession>
<dbReference type="InterPro" id="IPR016193">
    <property type="entry name" value="Cytidine_deaminase-like"/>
</dbReference>
<keyword evidence="3" id="KW-0378">Hydrolase</keyword>
<feature type="domain" description="CMP/dCMP-type deaminase" evidence="5">
    <location>
        <begin position="276"/>
        <end position="463"/>
    </location>
</feature>
<dbReference type="NCBIfam" id="NF041025">
    <property type="entry name" value="antiphage_deaminase"/>
    <property type="match status" value="1"/>
</dbReference>
<dbReference type="InterPro" id="IPR002125">
    <property type="entry name" value="CMP_dCMP_dom"/>
</dbReference>
<evidence type="ECO:0000256" key="2">
    <source>
        <dbReference type="ARBA" id="ARBA00022723"/>
    </source>
</evidence>
<dbReference type="SUPFAM" id="SSF53927">
    <property type="entry name" value="Cytidine deaminase-like"/>
    <property type="match status" value="1"/>
</dbReference>
<proteinExistence type="inferred from homology"/>
<dbReference type="RefSeq" id="WP_149764362.1">
    <property type="nucleotide sequence ID" value="NZ_BSPE01000002.1"/>
</dbReference>